<gene>
    <name evidence="2" type="ORF">E0H73_41900</name>
</gene>
<proteinExistence type="predicted"/>
<dbReference type="Gene3D" id="1.20.120.520">
    <property type="entry name" value="nmb1532 protein domain like"/>
    <property type="match status" value="1"/>
</dbReference>
<sequence>MAKDLIDLVKQDHREIARLFDQLDRYRHRRPMLRPVLSALLIAHDRAEEDVVYPWARDAGDVEGVGRGQREHLRTEDLLVKLGRVDPDDAVFDSILTELADEADHHFRREETEILPALRDRLAEDQLVELTETFIRSREHHFGERPGERRLTDLRQQAANISLADFADLAENDLADLLRKLADE</sequence>
<accession>A0A4R0K5U8</accession>
<dbReference type="Proteomes" id="UP000291144">
    <property type="component" value="Unassembled WGS sequence"/>
</dbReference>
<protein>
    <submittedName>
        <fullName evidence="2">Hemerythrin domain-containing protein</fullName>
    </submittedName>
</protein>
<dbReference type="EMBL" id="SJKB01000025">
    <property type="protein sequence ID" value="TCC50385.1"/>
    <property type="molecule type" value="Genomic_DNA"/>
</dbReference>
<dbReference type="PANTHER" id="PTHR35585:SF1">
    <property type="entry name" value="HHE DOMAIN PROTEIN (AFU_ORTHOLOGUE AFUA_4G00730)"/>
    <property type="match status" value="1"/>
</dbReference>
<dbReference type="InterPro" id="IPR012312">
    <property type="entry name" value="Hemerythrin-like"/>
</dbReference>
<name>A0A4R0K5U8_9ACTN</name>
<dbReference type="AlphaFoldDB" id="A0A4R0K5U8"/>
<evidence type="ECO:0000313" key="2">
    <source>
        <dbReference type="EMBL" id="TCC50385.1"/>
    </source>
</evidence>
<reference evidence="2 3" key="1">
    <citation type="submission" date="2019-02" db="EMBL/GenBank/DDBJ databases">
        <title>Kribbella capetownensis sp. nov. and Kribbella speibonae sp. nov., isolated from soil.</title>
        <authorList>
            <person name="Curtis S.M."/>
            <person name="Norton I."/>
            <person name="Everest G.J."/>
            <person name="Meyers P.R."/>
        </authorList>
    </citation>
    <scope>NUCLEOTIDE SEQUENCE [LARGE SCALE GENOMIC DNA]</scope>
    <source>
        <strain evidence="2 3">NRRL B-24813</strain>
    </source>
</reference>
<dbReference type="RefSeq" id="WP_131366231.1">
    <property type="nucleotide sequence ID" value="NZ_SJKB01000025.1"/>
</dbReference>
<evidence type="ECO:0000313" key="3">
    <source>
        <dbReference type="Proteomes" id="UP000291144"/>
    </source>
</evidence>
<comment type="caution">
    <text evidence="2">The sequence shown here is derived from an EMBL/GenBank/DDBJ whole genome shotgun (WGS) entry which is preliminary data.</text>
</comment>
<organism evidence="2 3">
    <name type="scientific">Kribbella pittospori</name>
    <dbReference type="NCBI Taxonomy" id="722689"/>
    <lineage>
        <taxon>Bacteria</taxon>
        <taxon>Bacillati</taxon>
        <taxon>Actinomycetota</taxon>
        <taxon>Actinomycetes</taxon>
        <taxon>Propionibacteriales</taxon>
        <taxon>Kribbellaceae</taxon>
        <taxon>Kribbella</taxon>
    </lineage>
</organism>
<dbReference type="PANTHER" id="PTHR35585">
    <property type="entry name" value="HHE DOMAIN PROTEIN (AFU_ORTHOLOGUE AFUA_4G00730)"/>
    <property type="match status" value="1"/>
</dbReference>
<dbReference type="OrthoDB" id="9793637at2"/>
<feature type="domain" description="Hemerythrin-like" evidence="1">
    <location>
        <begin position="5"/>
        <end position="118"/>
    </location>
</feature>
<keyword evidence="3" id="KW-1185">Reference proteome</keyword>
<evidence type="ECO:0000259" key="1">
    <source>
        <dbReference type="Pfam" id="PF01814"/>
    </source>
</evidence>
<dbReference type="Pfam" id="PF01814">
    <property type="entry name" value="Hemerythrin"/>
    <property type="match status" value="1"/>
</dbReference>